<dbReference type="RefSeq" id="WP_041099714.1">
    <property type="nucleotide sequence ID" value="NZ_AP012547.1"/>
</dbReference>
<evidence type="ECO:0000313" key="3">
    <source>
        <dbReference type="Proteomes" id="UP000031637"/>
    </source>
</evidence>
<proteinExistence type="predicted"/>
<evidence type="ECO:0000259" key="1">
    <source>
        <dbReference type="Pfam" id="PF12156"/>
    </source>
</evidence>
<dbReference type="KEGG" id="shd:SUTH_02552"/>
<dbReference type="EMBL" id="AP012547">
    <property type="protein sequence ID" value="BAO30334.1"/>
    <property type="molecule type" value="Genomic_DNA"/>
</dbReference>
<dbReference type="OrthoDB" id="7362200at2"/>
<reference evidence="2 3" key="1">
    <citation type="journal article" date="2014" name="Syst. Appl. Microbiol.">
        <title>Complete genomes of freshwater sulfur oxidizers Sulfuricella denitrificans skB26 and Sulfuritalea hydrogenivorans sk43H: genetic insights into the sulfur oxidation pathway of betaproteobacteria.</title>
        <authorList>
            <person name="Watanabe T."/>
            <person name="Kojima H."/>
            <person name="Fukui M."/>
        </authorList>
    </citation>
    <scope>NUCLEOTIDE SEQUENCE [LARGE SCALE GENOMIC DNA]</scope>
    <source>
        <strain evidence="2">DSM22779</strain>
    </source>
</reference>
<organism evidence="2 3">
    <name type="scientific">Sulfuritalea hydrogenivorans sk43H</name>
    <dbReference type="NCBI Taxonomy" id="1223802"/>
    <lineage>
        <taxon>Bacteria</taxon>
        <taxon>Pseudomonadati</taxon>
        <taxon>Pseudomonadota</taxon>
        <taxon>Betaproteobacteria</taxon>
        <taxon>Nitrosomonadales</taxon>
        <taxon>Sterolibacteriaceae</taxon>
        <taxon>Sulfuritalea</taxon>
    </lineage>
</organism>
<keyword evidence="3" id="KW-1185">Reference proteome</keyword>
<dbReference type="HOGENOM" id="CLU_203894_0_0_4"/>
<evidence type="ECO:0000313" key="2">
    <source>
        <dbReference type="EMBL" id="BAO30334.1"/>
    </source>
</evidence>
<dbReference type="AlphaFoldDB" id="W0SGD0"/>
<dbReference type="STRING" id="1223802.SUTH_02552"/>
<dbReference type="Proteomes" id="UP000031637">
    <property type="component" value="Chromosome"/>
</dbReference>
<accession>W0SGD0</accession>
<gene>
    <name evidence="2" type="ORF">SUTH_02552</name>
</gene>
<dbReference type="InterPro" id="IPR021993">
    <property type="entry name" value="ATPase-cat-bd"/>
</dbReference>
<protein>
    <recommendedName>
        <fullName evidence="1">Putative metal-binding domain-containing protein</fullName>
    </recommendedName>
</protein>
<dbReference type="Pfam" id="PF12156">
    <property type="entry name" value="ATPase-cat_bd"/>
    <property type="match status" value="1"/>
</dbReference>
<sequence>MSASPDPKAPCDLCSLPVGIKPFLLETPEKSLAFCCEGCKGIYEMLHQINKSPDPLADN</sequence>
<feature type="domain" description="Putative metal-binding" evidence="1">
    <location>
        <begin position="11"/>
        <end position="48"/>
    </location>
</feature>
<name>W0SGD0_9PROT</name>